<dbReference type="RefSeq" id="WP_099153260.1">
    <property type="nucleotide sequence ID" value="NZ_PDUD01000032.1"/>
</dbReference>
<dbReference type="InterPro" id="IPR011990">
    <property type="entry name" value="TPR-like_helical_dom_sf"/>
</dbReference>
<dbReference type="Gene3D" id="1.10.3780.10">
    <property type="entry name" value="SusD-like"/>
    <property type="match status" value="1"/>
</dbReference>
<dbReference type="EMBL" id="PDUD01000032">
    <property type="protein sequence ID" value="PHN03424.1"/>
    <property type="molecule type" value="Genomic_DNA"/>
</dbReference>
<accession>A0A2D0N4J3</accession>
<evidence type="ECO:0000259" key="7">
    <source>
        <dbReference type="Pfam" id="PF07980"/>
    </source>
</evidence>
<feature type="signal peptide" evidence="6">
    <location>
        <begin position="1"/>
        <end position="18"/>
    </location>
</feature>
<proteinExistence type="inferred from homology"/>
<dbReference type="OrthoDB" id="5694214at2"/>
<sequence>MNKLFKYGMVLALFAATACTDLDLSPKSTTTADVLFQDESAYRAFLARVYSGLAVTGQAGPAGAADISSLDEGFSNYLRQYWQFQELTTDEAVIAWGDEGLGDLHNHNWTDANQFVRAIYYRIFFQVSMANEFLRETTEEKLDSRGVSDATRGDIQAYRAEARFLRALSYWHGIDLLGNIPFYTEEQAIGSDAPRQATREEVFNFLDSELQAIESDIVAAGQNEYGRADRAALWMLQAKLYLNAEVYTGTDRYSDAVAATKKVIDSGIYSLEEDYDNLFLTDNDSSPELIFAIPFDGESTQTWGGMTYLIHAPVGGSMDPVDYGINGGWFGLRTTSALVDLFPSESDDIDDRANFYTDGQTKEINSISNFADGYAIVKFQNVSSEGEPGSDLDHGDADFPMFRLGDAYLMYAEAVLRGGSGGDLATAVGYINELRQRAYGDNTGNIAQADLDLDFILDERARELYWEAHRRTDLIRFNQFTENGVWPWKGNVKEGRTTEAFRNLLPIPASEILANPNLSQNQGY</sequence>
<dbReference type="PROSITE" id="PS51257">
    <property type="entry name" value="PROKAR_LIPOPROTEIN"/>
    <property type="match status" value="1"/>
</dbReference>
<evidence type="ECO:0000313" key="8">
    <source>
        <dbReference type="EMBL" id="PHN03424.1"/>
    </source>
</evidence>
<evidence type="ECO:0000256" key="3">
    <source>
        <dbReference type="ARBA" id="ARBA00022729"/>
    </source>
</evidence>
<dbReference type="InterPro" id="IPR012944">
    <property type="entry name" value="SusD_RagB_dom"/>
</dbReference>
<dbReference type="CDD" id="cd08977">
    <property type="entry name" value="SusD"/>
    <property type="match status" value="1"/>
</dbReference>
<keyword evidence="4" id="KW-0472">Membrane</keyword>
<dbReference type="SUPFAM" id="SSF48452">
    <property type="entry name" value="TPR-like"/>
    <property type="match status" value="1"/>
</dbReference>
<organism evidence="8 9">
    <name type="scientific">Flavilitoribacter nigricans (strain ATCC 23147 / DSM 23189 / NBRC 102662 / NCIMB 1420 / SS-2)</name>
    <name type="common">Lewinella nigricans</name>
    <dbReference type="NCBI Taxonomy" id="1122177"/>
    <lineage>
        <taxon>Bacteria</taxon>
        <taxon>Pseudomonadati</taxon>
        <taxon>Bacteroidota</taxon>
        <taxon>Saprospiria</taxon>
        <taxon>Saprospirales</taxon>
        <taxon>Lewinellaceae</taxon>
        <taxon>Flavilitoribacter</taxon>
    </lineage>
</organism>
<name>A0A2D0N4J3_FLAN2</name>
<gene>
    <name evidence="8" type="ORF">CRP01_27460</name>
</gene>
<comment type="subcellular location">
    <subcellularLocation>
        <location evidence="1">Cell outer membrane</location>
    </subcellularLocation>
</comment>
<dbReference type="GO" id="GO:0009279">
    <property type="term" value="C:cell outer membrane"/>
    <property type="evidence" value="ECO:0007669"/>
    <property type="project" value="UniProtKB-SubCell"/>
</dbReference>
<protein>
    <submittedName>
        <fullName evidence="8">RagB/SusD family nutrient uptake outer membrane protein</fullName>
    </submittedName>
</protein>
<keyword evidence="5" id="KW-0998">Cell outer membrane</keyword>
<evidence type="ECO:0000256" key="4">
    <source>
        <dbReference type="ARBA" id="ARBA00023136"/>
    </source>
</evidence>
<dbReference type="Gene3D" id="1.25.40.10">
    <property type="entry name" value="Tetratricopeptide repeat domain"/>
    <property type="match status" value="1"/>
</dbReference>
<feature type="chain" id="PRO_5012903646" evidence="6">
    <location>
        <begin position="19"/>
        <end position="524"/>
    </location>
</feature>
<dbReference type="Gene3D" id="1.25.40.390">
    <property type="match status" value="1"/>
</dbReference>
<dbReference type="Proteomes" id="UP000223913">
    <property type="component" value="Unassembled WGS sequence"/>
</dbReference>
<comment type="caution">
    <text evidence="8">The sequence shown here is derived from an EMBL/GenBank/DDBJ whole genome shotgun (WGS) entry which is preliminary data.</text>
</comment>
<evidence type="ECO:0000256" key="6">
    <source>
        <dbReference type="SAM" id="SignalP"/>
    </source>
</evidence>
<evidence type="ECO:0000256" key="5">
    <source>
        <dbReference type="ARBA" id="ARBA00023237"/>
    </source>
</evidence>
<feature type="domain" description="RagB/SusD" evidence="7">
    <location>
        <begin position="350"/>
        <end position="524"/>
    </location>
</feature>
<keyword evidence="9" id="KW-1185">Reference proteome</keyword>
<evidence type="ECO:0000256" key="1">
    <source>
        <dbReference type="ARBA" id="ARBA00004442"/>
    </source>
</evidence>
<evidence type="ECO:0000313" key="9">
    <source>
        <dbReference type="Proteomes" id="UP000223913"/>
    </source>
</evidence>
<dbReference type="AlphaFoldDB" id="A0A2D0N4J3"/>
<reference evidence="8 9" key="1">
    <citation type="submission" date="2017-10" db="EMBL/GenBank/DDBJ databases">
        <title>The draft genome sequence of Lewinella nigricans NBRC 102662.</title>
        <authorList>
            <person name="Wang K."/>
        </authorList>
    </citation>
    <scope>NUCLEOTIDE SEQUENCE [LARGE SCALE GENOMIC DNA]</scope>
    <source>
        <strain evidence="8 9">NBRC 102662</strain>
    </source>
</reference>
<evidence type="ECO:0000256" key="2">
    <source>
        <dbReference type="ARBA" id="ARBA00006275"/>
    </source>
</evidence>
<dbReference type="Pfam" id="PF07980">
    <property type="entry name" value="SusD_RagB"/>
    <property type="match status" value="1"/>
</dbReference>
<comment type="similarity">
    <text evidence="2">Belongs to the SusD family.</text>
</comment>
<keyword evidence="3 6" id="KW-0732">Signal</keyword>